<accession>A0A7X3LXT6</accession>
<keyword evidence="5" id="KW-0812">Transmembrane</keyword>
<dbReference type="AlphaFoldDB" id="A0A7X3LXT6"/>
<evidence type="ECO:0000259" key="7">
    <source>
        <dbReference type="PROSITE" id="PS50885"/>
    </source>
</evidence>
<dbReference type="GO" id="GO:0006935">
    <property type="term" value="P:chemotaxis"/>
    <property type="evidence" value="ECO:0007669"/>
    <property type="project" value="InterPro"/>
</dbReference>
<dbReference type="SUPFAM" id="SSF158472">
    <property type="entry name" value="HAMP domain-like"/>
    <property type="match status" value="1"/>
</dbReference>
<protein>
    <submittedName>
        <fullName evidence="8">HAMP domain-containing protein</fullName>
    </submittedName>
</protein>
<evidence type="ECO:0000256" key="2">
    <source>
        <dbReference type="ARBA" id="ARBA00029447"/>
    </source>
</evidence>
<dbReference type="InterPro" id="IPR004090">
    <property type="entry name" value="Chemotax_Me-accpt_rcpt"/>
</dbReference>
<proteinExistence type="inferred from homology"/>
<feature type="transmembrane region" description="Helical" evidence="5">
    <location>
        <begin position="286"/>
        <end position="307"/>
    </location>
</feature>
<feature type="transmembrane region" description="Helical" evidence="5">
    <location>
        <begin position="12"/>
        <end position="32"/>
    </location>
</feature>
<dbReference type="Pfam" id="PF00015">
    <property type="entry name" value="MCPsignal"/>
    <property type="match status" value="1"/>
</dbReference>
<evidence type="ECO:0000256" key="3">
    <source>
        <dbReference type="PROSITE-ProRule" id="PRU00284"/>
    </source>
</evidence>
<evidence type="ECO:0000256" key="4">
    <source>
        <dbReference type="SAM" id="MobiDB-lite"/>
    </source>
</evidence>
<dbReference type="PANTHER" id="PTHR32089:SF112">
    <property type="entry name" value="LYSOZYME-LIKE PROTEIN-RELATED"/>
    <property type="match status" value="1"/>
</dbReference>
<dbReference type="PRINTS" id="PR00260">
    <property type="entry name" value="CHEMTRNSDUCR"/>
</dbReference>
<dbReference type="SUPFAM" id="SSF58104">
    <property type="entry name" value="Methyl-accepting chemotaxis protein (MCP) signaling domain"/>
    <property type="match status" value="1"/>
</dbReference>
<dbReference type="SMART" id="SM00283">
    <property type="entry name" value="MA"/>
    <property type="match status" value="1"/>
</dbReference>
<organism evidence="8 9">
    <name type="scientific">Stappia sediminis</name>
    <dbReference type="NCBI Taxonomy" id="2692190"/>
    <lineage>
        <taxon>Bacteria</taxon>
        <taxon>Pseudomonadati</taxon>
        <taxon>Pseudomonadota</taxon>
        <taxon>Alphaproteobacteria</taxon>
        <taxon>Hyphomicrobiales</taxon>
        <taxon>Stappiaceae</taxon>
        <taxon>Stappia</taxon>
    </lineage>
</organism>
<dbReference type="InterPro" id="IPR004089">
    <property type="entry name" value="MCPsignal_dom"/>
</dbReference>
<keyword evidence="1 3" id="KW-0807">Transducer</keyword>
<keyword evidence="5" id="KW-0472">Membrane</keyword>
<dbReference type="GO" id="GO:0007165">
    <property type="term" value="P:signal transduction"/>
    <property type="evidence" value="ECO:0007669"/>
    <property type="project" value="UniProtKB-KW"/>
</dbReference>
<name>A0A7X3LXT6_9HYPH</name>
<feature type="compositionally biased region" description="Basic and acidic residues" evidence="4">
    <location>
        <begin position="421"/>
        <end position="430"/>
    </location>
</feature>
<sequence>MKTIGLRMKLALLAGVGLLGLVIVGLIGWVTIQNFSDTARAALKAEKASETLLSLDKHVAGSASLLEKFLLAPSEEAVTRIEARLSLAERELGKLMGADYELDGGVMADIENALRVLSSNAFATINLQKELGFDENAGLQGALRTAVHEIEEKIEEVGTGGSSTVELDPLRVKMLQMRRHEKDFILRGDEKYIGRLDKRVDEFLTLLKANSFDEGAKADIRSYLLKYQERFKAWAERKQALSSAVDTFHASQELMSEMLAKSEARATEIVSASTIELDETHARSSLLIVVSGVIIALASAALAFFIARSIATPLCHIAAGMTEITEGNLAADLPVLNSGDELQALAEAAADYRKSAAAQAELQESSRTSHEKTLADRDRLEGAIAAFRDRITQIAATLTRQTDTMRNSSKALISISGTASRETESAKRAAESSSRSLEGVAVTTQQLAASVQDIAGQAGKASSAISKAADVSRSAAEDVTNLSNAAERIGAVVSLISDIAAQTDLLALNATIEAARAGEAGKGFAVVATEVKELATQTSKATEEISGQIQAIQASTELAVKAIKAIHETIDDVDGLSAGISASVREQEAATQEIADRIGGAASGAGQITENVDTVERTISENNREAANVDEAANDLTRLAGELDDTLHGFLASVNAGVAAA</sequence>
<dbReference type="PANTHER" id="PTHR32089">
    <property type="entry name" value="METHYL-ACCEPTING CHEMOTAXIS PROTEIN MCPB"/>
    <property type="match status" value="1"/>
</dbReference>
<dbReference type="EMBL" id="WUMV01000009">
    <property type="protein sequence ID" value="MXN67106.1"/>
    <property type="molecule type" value="Genomic_DNA"/>
</dbReference>
<evidence type="ECO:0000259" key="6">
    <source>
        <dbReference type="PROSITE" id="PS50111"/>
    </source>
</evidence>
<dbReference type="Proteomes" id="UP000433101">
    <property type="component" value="Unassembled WGS sequence"/>
</dbReference>
<dbReference type="InterPro" id="IPR032255">
    <property type="entry name" value="HBM"/>
</dbReference>
<feature type="region of interest" description="Disordered" evidence="4">
    <location>
        <begin position="412"/>
        <end position="437"/>
    </location>
</feature>
<dbReference type="PROSITE" id="PS50111">
    <property type="entry name" value="CHEMOTAXIS_TRANSDUC_2"/>
    <property type="match status" value="1"/>
</dbReference>
<keyword evidence="5" id="KW-1133">Transmembrane helix</keyword>
<evidence type="ECO:0000313" key="8">
    <source>
        <dbReference type="EMBL" id="MXN67106.1"/>
    </source>
</evidence>
<dbReference type="SMART" id="SM01358">
    <property type="entry name" value="HBM"/>
    <property type="match status" value="1"/>
</dbReference>
<dbReference type="Pfam" id="PF00672">
    <property type="entry name" value="HAMP"/>
    <property type="match status" value="1"/>
</dbReference>
<dbReference type="GO" id="GO:0016020">
    <property type="term" value="C:membrane"/>
    <property type="evidence" value="ECO:0007669"/>
    <property type="project" value="InterPro"/>
</dbReference>
<dbReference type="Gene3D" id="6.10.340.10">
    <property type="match status" value="1"/>
</dbReference>
<dbReference type="PROSITE" id="PS50885">
    <property type="entry name" value="HAMP"/>
    <property type="match status" value="1"/>
</dbReference>
<dbReference type="InterPro" id="IPR003660">
    <property type="entry name" value="HAMP_dom"/>
</dbReference>
<keyword evidence="9" id="KW-1185">Reference proteome</keyword>
<dbReference type="RefSeq" id="WP_160777340.1">
    <property type="nucleotide sequence ID" value="NZ_WUMV01000009.1"/>
</dbReference>
<dbReference type="Gene3D" id="1.10.287.950">
    <property type="entry name" value="Methyl-accepting chemotaxis protein"/>
    <property type="match status" value="1"/>
</dbReference>
<reference evidence="8 9" key="1">
    <citation type="submission" date="2019-12" db="EMBL/GenBank/DDBJ databases">
        <authorList>
            <person name="Li M."/>
        </authorList>
    </citation>
    <scope>NUCLEOTIDE SEQUENCE [LARGE SCALE GENOMIC DNA]</scope>
    <source>
        <strain evidence="8 9">GBMRC 2046</strain>
    </source>
</reference>
<evidence type="ECO:0000256" key="5">
    <source>
        <dbReference type="SAM" id="Phobius"/>
    </source>
</evidence>
<feature type="domain" description="HAMP" evidence="7">
    <location>
        <begin position="308"/>
        <end position="361"/>
    </location>
</feature>
<feature type="domain" description="Methyl-accepting transducer" evidence="6">
    <location>
        <begin position="401"/>
        <end position="637"/>
    </location>
</feature>
<evidence type="ECO:0000256" key="1">
    <source>
        <dbReference type="ARBA" id="ARBA00023224"/>
    </source>
</evidence>
<comment type="caution">
    <text evidence="8">The sequence shown here is derived from an EMBL/GenBank/DDBJ whole genome shotgun (WGS) entry which is preliminary data.</text>
</comment>
<dbReference type="SMART" id="SM00304">
    <property type="entry name" value="HAMP"/>
    <property type="match status" value="1"/>
</dbReference>
<gene>
    <name evidence="8" type="ORF">GR183_19530</name>
</gene>
<comment type="similarity">
    <text evidence="2">Belongs to the methyl-accepting chemotaxis (MCP) protein family.</text>
</comment>
<dbReference type="GO" id="GO:0004888">
    <property type="term" value="F:transmembrane signaling receptor activity"/>
    <property type="evidence" value="ECO:0007669"/>
    <property type="project" value="InterPro"/>
</dbReference>
<evidence type="ECO:0000313" key="9">
    <source>
        <dbReference type="Proteomes" id="UP000433101"/>
    </source>
</evidence>